<evidence type="ECO:0000256" key="2">
    <source>
        <dbReference type="SAM" id="MobiDB-lite"/>
    </source>
</evidence>
<dbReference type="InterPro" id="IPR035994">
    <property type="entry name" value="Nucleoside_phosphorylase_sf"/>
</dbReference>
<reference evidence="5" key="1">
    <citation type="submission" date="2021-12" db="EMBL/GenBank/DDBJ databases">
        <title>Convergent genome expansion in fungi linked to evolution of root-endophyte symbiosis.</title>
        <authorList>
            <consortium name="DOE Joint Genome Institute"/>
            <person name="Ke Y.-H."/>
            <person name="Bonito G."/>
            <person name="Liao H.-L."/>
            <person name="Looney B."/>
            <person name="Rojas-Flechas A."/>
            <person name="Nash J."/>
            <person name="Hameed K."/>
            <person name="Schadt C."/>
            <person name="Martin F."/>
            <person name="Crous P.W."/>
            <person name="Miettinen O."/>
            <person name="Magnuson J.K."/>
            <person name="Labbe J."/>
            <person name="Jacobson D."/>
            <person name="Doktycz M.J."/>
            <person name="Veneault-Fourrey C."/>
            <person name="Kuo A."/>
            <person name="Mondo S."/>
            <person name="Calhoun S."/>
            <person name="Riley R."/>
            <person name="Ohm R."/>
            <person name="LaButti K."/>
            <person name="Andreopoulos B."/>
            <person name="Pangilinan J."/>
            <person name="Nolan M."/>
            <person name="Tritt A."/>
            <person name="Clum A."/>
            <person name="Lipzen A."/>
            <person name="Daum C."/>
            <person name="Barry K."/>
            <person name="Grigoriev I.V."/>
            <person name="Vilgalys R."/>
        </authorList>
    </citation>
    <scope>NUCLEOTIDE SEQUENCE</scope>
    <source>
        <strain evidence="5">PMI_201</strain>
    </source>
</reference>
<feature type="domain" description="Nephrocystin 3-like N-terminal" evidence="4">
    <location>
        <begin position="308"/>
        <end position="482"/>
    </location>
</feature>
<dbReference type="SUPFAM" id="SSF52540">
    <property type="entry name" value="P-loop containing nucleoside triphosphate hydrolases"/>
    <property type="match status" value="1"/>
</dbReference>
<dbReference type="InterPro" id="IPR036770">
    <property type="entry name" value="Ankyrin_rpt-contain_sf"/>
</dbReference>
<comment type="caution">
    <text evidence="5">The sequence shown here is derived from an EMBL/GenBank/DDBJ whole genome shotgun (WGS) entry which is preliminary data.</text>
</comment>
<evidence type="ECO:0000313" key="5">
    <source>
        <dbReference type="EMBL" id="KAH8703142.1"/>
    </source>
</evidence>
<dbReference type="InterPro" id="IPR053137">
    <property type="entry name" value="NLR-like"/>
</dbReference>
<dbReference type="SMART" id="SM00248">
    <property type="entry name" value="ANK"/>
    <property type="match status" value="4"/>
</dbReference>
<dbReference type="Gene3D" id="3.40.50.1580">
    <property type="entry name" value="Nucleoside phosphorylase domain"/>
    <property type="match status" value="1"/>
</dbReference>
<keyword evidence="6" id="KW-1185">Reference proteome</keyword>
<evidence type="ECO:0000259" key="3">
    <source>
        <dbReference type="Pfam" id="PF01048"/>
    </source>
</evidence>
<dbReference type="GeneID" id="70240498"/>
<evidence type="ECO:0000256" key="1">
    <source>
        <dbReference type="ARBA" id="ARBA00022737"/>
    </source>
</evidence>
<evidence type="ECO:0000313" key="6">
    <source>
        <dbReference type="Proteomes" id="UP001201262"/>
    </source>
</evidence>
<protein>
    <submittedName>
        <fullName evidence="5">Pfs, NB-ARC and ankyrin domain protein</fullName>
    </submittedName>
</protein>
<dbReference type="InterPro" id="IPR056884">
    <property type="entry name" value="NPHP3-like_N"/>
</dbReference>
<dbReference type="InterPro" id="IPR027417">
    <property type="entry name" value="P-loop_NTPase"/>
</dbReference>
<name>A0AAD4Q1Z7_9EURO</name>
<feature type="domain" description="Nucleoside phosphorylase" evidence="3">
    <location>
        <begin position="21"/>
        <end position="240"/>
    </location>
</feature>
<accession>A0AAD4Q1Z7</accession>
<keyword evidence="1" id="KW-0677">Repeat</keyword>
<dbReference type="Proteomes" id="UP001201262">
    <property type="component" value="Unassembled WGS sequence"/>
</dbReference>
<dbReference type="GO" id="GO:0003824">
    <property type="term" value="F:catalytic activity"/>
    <property type="evidence" value="ECO:0007669"/>
    <property type="project" value="InterPro"/>
</dbReference>
<dbReference type="Pfam" id="PF01048">
    <property type="entry name" value="PNP_UDP_1"/>
    <property type="match status" value="1"/>
</dbReference>
<dbReference type="SUPFAM" id="SSF53167">
    <property type="entry name" value="Purine and uridine phosphorylases"/>
    <property type="match status" value="1"/>
</dbReference>
<feature type="non-terminal residue" evidence="5">
    <location>
        <position position="995"/>
    </location>
</feature>
<feature type="region of interest" description="Disordered" evidence="2">
    <location>
        <begin position="260"/>
        <end position="282"/>
    </location>
</feature>
<dbReference type="InterPro" id="IPR002110">
    <property type="entry name" value="Ankyrin_rpt"/>
</dbReference>
<dbReference type="PANTHER" id="PTHR46082">
    <property type="entry name" value="ATP/GTP-BINDING PROTEIN-RELATED"/>
    <property type="match status" value="1"/>
</dbReference>
<organism evidence="5 6">
    <name type="scientific">Talaromyces proteolyticus</name>
    <dbReference type="NCBI Taxonomy" id="1131652"/>
    <lineage>
        <taxon>Eukaryota</taxon>
        <taxon>Fungi</taxon>
        <taxon>Dikarya</taxon>
        <taxon>Ascomycota</taxon>
        <taxon>Pezizomycotina</taxon>
        <taxon>Eurotiomycetes</taxon>
        <taxon>Eurotiomycetidae</taxon>
        <taxon>Eurotiales</taxon>
        <taxon>Trichocomaceae</taxon>
        <taxon>Talaromyces</taxon>
        <taxon>Talaromyces sect. Bacilispori</taxon>
    </lineage>
</organism>
<sequence length="995" mass="111850">MSFELSAVRYMLSLEHPRLPTKQGDSNLYVLGELSGHNAVIACLPGSSGKGAAAIVATDMERTFPSVKHRLLVGIGGGVPSYNHDIRLGDVVVSMPNDTYGGVIQYDLGKDTDAGFRLKGSLPSPHVRLRSAVEMMRSDHMTKSNKILDFISDMLLHIDRPPRQSDSPIIHYGLVASGDRVMKSARKRDTISQEFQGNILCFEMEAAGLGANVPYMVIRGISDYSDSHKCDQWQHYAAATAAASAKEILSYLDPQENAADTKTKILSPPGVDESNSEKKKQSESLMESLKFDQIDGHQNNIKNANSKTCQWLLETSEYLEWLNDSGLDKHHGFLWVKGKPGTGKSTLMKFILANGNRQWQDKTIASFFFNARGQDLEKSTIGMYRSLLYQLLQKHPHLQSLNEANKIWTSNGGIYPKWSVEPLKELFIQAIQMLDEVSLVFFIDALDECYEPEIRDMMSFFEEVSDVSSSLQIQFRACFSSRHYPHITIRNGLNIVLENQQGHDNDINEYIIRELRVGGSRLSQLIKEELQQKSSGIFLWVVLVVKILNKEYDDGNVEDLQERLREIPADLHDLFTNIICRSEVNEKRLATCLQWVLFAKRPLAPEELYFAILSGIKPDSIKPWDEELVSEQTINRFILSSSKGLVGIKTSNYQLGPPLFSVPKVQFIHESVREFLLNESYLNSIWSTLEPGSRGQYHDNLKECCISYINQILSYWNSEISRPQIKSLTTRIFPFLGYCLQNIFYHANEAEKAGVSQKYFLNTFDHTKLIRLRNELRSKPLTSNASLLYLLAESNAPYLINIHPSRLDYLKIEDEKFGTPLFVALANGNEDSVKAFLQLDIENSNSSVAMLLSEICKTYRKGIYQSSSTFSNGGNILSRPLSLAAIGGRKSVVELLIETKKVDLDMKDHYGRTPLSLAACSGARSIVELLLGTNEVDVNTKDHDGRTLLSLAASRGSASVVEFLIATNLFDLDIKDNYGLTPLSLACIQSNDEYF</sequence>
<dbReference type="AlphaFoldDB" id="A0AAD4Q1Z7"/>
<dbReference type="GO" id="GO:0009116">
    <property type="term" value="P:nucleoside metabolic process"/>
    <property type="evidence" value="ECO:0007669"/>
    <property type="project" value="InterPro"/>
</dbReference>
<dbReference type="SUPFAM" id="SSF48403">
    <property type="entry name" value="Ankyrin repeat"/>
    <property type="match status" value="1"/>
</dbReference>
<proteinExistence type="predicted"/>
<dbReference type="PANTHER" id="PTHR46082:SF11">
    <property type="entry name" value="AAA+ ATPASE DOMAIN-CONTAINING PROTEIN-RELATED"/>
    <property type="match status" value="1"/>
</dbReference>
<evidence type="ECO:0000259" key="4">
    <source>
        <dbReference type="Pfam" id="PF24883"/>
    </source>
</evidence>
<dbReference type="Pfam" id="PF12796">
    <property type="entry name" value="Ank_2"/>
    <property type="match status" value="1"/>
</dbReference>
<dbReference type="Gene3D" id="1.25.40.20">
    <property type="entry name" value="Ankyrin repeat-containing domain"/>
    <property type="match status" value="1"/>
</dbReference>
<dbReference type="InterPro" id="IPR000845">
    <property type="entry name" value="Nucleoside_phosphorylase_d"/>
</dbReference>
<dbReference type="RefSeq" id="XP_046076160.1">
    <property type="nucleotide sequence ID" value="XM_046210211.1"/>
</dbReference>
<dbReference type="EMBL" id="JAJTJA010000002">
    <property type="protein sequence ID" value="KAH8703142.1"/>
    <property type="molecule type" value="Genomic_DNA"/>
</dbReference>
<dbReference type="Pfam" id="PF24883">
    <property type="entry name" value="NPHP3_N"/>
    <property type="match status" value="1"/>
</dbReference>
<dbReference type="Pfam" id="PF00023">
    <property type="entry name" value="Ank"/>
    <property type="match status" value="1"/>
</dbReference>
<gene>
    <name evidence="5" type="ORF">BGW36DRAFT_279952</name>
</gene>
<dbReference type="Gene3D" id="3.40.50.300">
    <property type="entry name" value="P-loop containing nucleotide triphosphate hydrolases"/>
    <property type="match status" value="1"/>
</dbReference>